<dbReference type="OrthoDB" id="3629910at2759"/>
<evidence type="ECO:0000256" key="1">
    <source>
        <dbReference type="SAM" id="MobiDB-lite"/>
    </source>
</evidence>
<dbReference type="RefSeq" id="XP_037142704.1">
    <property type="nucleotide sequence ID" value="XM_037286809.1"/>
</dbReference>
<dbReference type="GeneID" id="59234637"/>
<name>A0A7H9AXK9_ZYGMR</name>
<dbReference type="SUPFAM" id="SSF51735">
    <property type="entry name" value="NAD(P)-binding Rossmann-fold domains"/>
    <property type="match status" value="1"/>
</dbReference>
<protein>
    <recommendedName>
        <fullName evidence="2">Ketopantoate reductase N-terminal domain-containing protein</fullName>
    </recommendedName>
</protein>
<dbReference type="EMBL" id="CP058605">
    <property type="protein sequence ID" value="QLG70976.1"/>
    <property type="molecule type" value="Genomic_DNA"/>
</dbReference>
<feature type="region of interest" description="Disordered" evidence="1">
    <location>
        <begin position="1"/>
        <end position="20"/>
    </location>
</feature>
<evidence type="ECO:0000313" key="4">
    <source>
        <dbReference type="Proteomes" id="UP000509704"/>
    </source>
</evidence>
<evidence type="ECO:0000313" key="3">
    <source>
        <dbReference type="EMBL" id="QLG70976.1"/>
    </source>
</evidence>
<accession>A0A7H9AXK9</accession>
<proteinExistence type="predicted"/>
<evidence type="ECO:0000259" key="2">
    <source>
        <dbReference type="Pfam" id="PF02558"/>
    </source>
</evidence>
<feature type="domain" description="Ketopantoate reductase N-terminal" evidence="2">
    <location>
        <begin position="26"/>
        <end position="161"/>
    </location>
</feature>
<dbReference type="Proteomes" id="UP000509704">
    <property type="component" value="Chromosome 2"/>
</dbReference>
<sequence>MSYQETTPAPCKSKPESSNSSSSLQIAIIGGGRIGSAFALYLIQIGHHDVTIVARPFSKRLKELERDGGIITSDGRYAPATITSSFDENIPYDLVLVTVLGHQVGGILPSLHRSAAKSIHFLFNTFNPEYLQESVGGGRGVLGMPFIQSNIDPNGRVNAAVGQGGQKTLTSDPKWAKVFQSAGLPAQYEGEMALWLRCHVPLCVAFESVCVTGERRGGGAPWRSAYAVALGLRASFSLIASQGHEIYPRSKAFLRWLPVTVVASMLWILSRINSFRILLATGENECCALVDTMVASAAKKEGSADYKAILAMKP</sequence>
<dbReference type="AlphaFoldDB" id="A0A7H9AXK9"/>
<dbReference type="KEGG" id="zmk:HG535_0B00130"/>
<gene>
    <name evidence="3" type="ORF">HG535_0B00130</name>
</gene>
<keyword evidence="4" id="KW-1185">Reference proteome</keyword>
<dbReference type="Pfam" id="PF02558">
    <property type="entry name" value="ApbA"/>
    <property type="match status" value="1"/>
</dbReference>
<dbReference type="InterPro" id="IPR036291">
    <property type="entry name" value="NAD(P)-bd_dom_sf"/>
</dbReference>
<dbReference type="Gene3D" id="3.40.50.720">
    <property type="entry name" value="NAD(P)-binding Rossmann-like Domain"/>
    <property type="match status" value="1"/>
</dbReference>
<reference evidence="3 4" key="1">
    <citation type="submission" date="2020-07" db="EMBL/GenBank/DDBJ databases">
        <title>The yeast mating-type switching endonuclease HO is a domesticated member of an unorthodox homing genetic element family.</title>
        <authorList>
            <person name="Coughlan A.Y."/>
            <person name="Lombardi L."/>
            <person name="Braun-Galleani S."/>
            <person name="Martos A.R."/>
            <person name="Galeote V."/>
            <person name="Bigey F."/>
            <person name="Dequin S."/>
            <person name="Byrne K.P."/>
            <person name="Wolfe K.H."/>
        </authorList>
    </citation>
    <scope>NUCLEOTIDE SEQUENCE [LARGE SCALE GENOMIC DNA]</scope>
    <source>
        <strain evidence="3 4">NRRL Y-6702</strain>
    </source>
</reference>
<dbReference type="InterPro" id="IPR013332">
    <property type="entry name" value="KPR_N"/>
</dbReference>
<organism evidence="3 4">
    <name type="scientific">Zygotorulaspora mrakii</name>
    <name type="common">Zygosaccharomyces mrakii</name>
    <dbReference type="NCBI Taxonomy" id="42260"/>
    <lineage>
        <taxon>Eukaryota</taxon>
        <taxon>Fungi</taxon>
        <taxon>Dikarya</taxon>
        <taxon>Ascomycota</taxon>
        <taxon>Saccharomycotina</taxon>
        <taxon>Saccharomycetes</taxon>
        <taxon>Saccharomycetales</taxon>
        <taxon>Saccharomycetaceae</taxon>
        <taxon>Zygotorulaspora</taxon>
    </lineage>
</organism>